<comment type="caution">
    <text evidence="1">The sequence shown here is derived from an EMBL/GenBank/DDBJ whole genome shotgun (WGS) entry which is preliminary data.</text>
</comment>
<dbReference type="Proteomes" id="UP001153331">
    <property type="component" value="Unassembled WGS sequence"/>
</dbReference>
<sequence>MQEYAACPRQEDDLDLESRDVNSPYPDTEHTHHETTEGYENISIRSSLELNHPDRSPSATPPPASMKQSRASSQLKTTEASGSGAPRSTFRAALVASVGVCYTQYLWATLRDRVLKIGLVEDLFQIQTNAFHLMSPNLYIRTPLLAAVAVFCWIVPLATIYPPSALSVELRSLWIPTEFNVSTFHVQNYQGTETEQKPIAGQLCLGNTNQTILPSYQGCSSTVSLISGTDDTKYVTRSCLMSGDLASVSPPIEGNVSYSLELWGTDLDCKSTNHTEDISVPSSRFRDGGNTWLIPDLDIGNSVRVGEDSQGAEYKPVIIRREILNDPKVQYYPCLTSTDLASVIDDHGTRINVPNIGIRVLTPIRETTCRPTFVKYALTFLYTGGKQHVSHEIIDRDYYPRYTPSPKFFNGSFEQWTQFSDALTVFGDFARNLNKSFATSARVEFESPTIGLVETATPYITANGTTTMTCVLHSARFSVSIYAFDIGPEIWPMSVFERRPVRPTIYPGGSNFDFDKARDLLFNSTISMLALNRRFEVVNGTAERLFNVYRFQNKLAFYLPYGLSLGLGLPIIALGLAAFYIRNQGVSAISGGFLQILMTTRGHGMLDYTILKGSGTLGGHENVTQELKDLDVSFGELINDNAGRKDGPCSVCNHSHVNEERPESLAPVTQGDCNPLEYSDAVMASGVHLSEKAEIAPIRAGFGTPQEGAAHGERYTKVASATATADMFDRIIIIDVLNFMAARCATSTRTVVREQQEVLCELERWLLTGASSTSHQIVPAKAIMNSKRHCESEDHAADPPESSGPPVKRSKVTPSTPLKSNQGKGKARDKTSDSEYTPSDQAETPTPSVASDSEDTPPNQPETPTPSAANQQPPTPAILRNGDKIWRILDKDSHTPLQVGVRAPQRLVLRFQNRRTNLTRTYRYRTNPDDIARIDWNDAYQIRLIMRWRNTIFYRLKYPLKRIHSRWSEEEVAFLTLVHEKFVMAVQNDRTVAVPDKHEVFRLFEGYFGATREKEVLFSRLRRRDGRRLSFLREQLEQGGDLESEEDLEQEGDFESEGGEEVRVRVGREEVQAYMESKYVSLVFDEGEYRAFLANRQASGETSGQQVEERESAQVEDDEGTPDGDSQGPETNSSDSEAETSDILGGPVAAAYDPVAARAAWLSVIMD</sequence>
<evidence type="ECO:0000313" key="1">
    <source>
        <dbReference type="EMBL" id="KAJ8119064.1"/>
    </source>
</evidence>
<organism evidence="1 2">
    <name type="scientific">Boeremia exigua</name>
    <dbReference type="NCBI Taxonomy" id="749465"/>
    <lineage>
        <taxon>Eukaryota</taxon>
        <taxon>Fungi</taxon>
        <taxon>Dikarya</taxon>
        <taxon>Ascomycota</taxon>
        <taxon>Pezizomycotina</taxon>
        <taxon>Dothideomycetes</taxon>
        <taxon>Pleosporomycetidae</taxon>
        <taxon>Pleosporales</taxon>
        <taxon>Pleosporineae</taxon>
        <taxon>Didymellaceae</taxon>
        <taxon>Boeremia</taxon>
    </lineage>
</organism>
<reference evidence="1" key="1">
    <citation type="submission" date="2022-11" db="EMBL/GenBank/DDBJ databases">
        <title>Genome Sequence of Boeremia exigua.</title>
        <authorList>
            <person name="Buettner E."/>
        </authorList>
    </citation>
    <scope>NUCLEOTIDE SEQUENCE</scope>
    <source>
        <strain evidence="1">CU02</strain>
    </source>
</reference>
<keyword evidence="2" id="KW-1185">Reference proteome</keyword>
<accession>A0ACC2IVF1</accession>
<proteinExistence type="predicted"/>
<gene>
    <name evidence="1" type="ORF">OPT61_g81</name>
</gene>
<protein>
    <submittedName>
        <fullName evidence="1">Uncharacterized protein</fullName>
    </submittedName>
</protein>
<evidence type="ECO:0000313" key="2">
    <source>
        <dbReference type="Proteomes" id="UP001153331"/>
    </source>
</evidence>
<dbReference type="EMBL" id="JAPHNI010000002">
    <property type="protein sequence ID" value="KAJ8119064.1"/>
    <property type="molecule type" value="Genomic_DNA"/>
</dbReference>
<name>A0ACC2IVF1_9PLEO</name>